<dbReference type="InterPro" id="IPR011006">
    <property type="entry name" value="CheY-like_superfamily"/>
</dbReference>
<dbReference type="PANTHER" id="PTHR44591:SF14">
    <property type="entry name" value="PROTEIN PILG"/>
    <property type="match status" value="1"/>
</dbReference>
<dbReference type="PANTHER" id="PTHR44591">
    <property type="entry name" value="STRESS RESPONSE REGULATOR PROTEIN 1"/>
    <property type="match status" value="1"/>
</dbReference>
<accession>A0A1M5T8E6</accession>
<evidence type="ECO:0000313" key="6">
    <source>
        <dbReference type="Proteomes" id="UP000184389"/>
    </source>
</evidence>
<evidence type="ECO:0000256" key="2">
    <source>
        <dbReference type="ARBA" id="ARBA00023012"/>
    </source>
</evidence>
<keyword evidence="1 3" id="KW-0597">Phosphoprotein</keyword>
<evidence type="ECO:0000256" key="1">
    <source>
        <dbReference type="ARBA" id="ARBA00022553"/>
    </source>
</evidence>
<dbReference type="STRING" id="1123281.SAMN02745180_00401"/>
<evidence type="ECO:0000313" key="5">
    <source>
        <dbReference type="EMBL" id="SHH47047.1"/>
    </source>
</evidence>
<dbReference type="InterPro" id="IPR001789">
    <property type="entry name" value="Sig_transdc_resp-reg_receiver"/>
</dbReference>
<protein>
    <submittedName>
        <fullName evidence="5">Response regulator receiver domain-containing protein</fullName>
    </submittedName>
</protein>
<evidence type="ECO:0000256" key="3">
    <source>
        <dbReference type="PROSITE-ProRule" id="PRU00169"/>
    </source>
</evidence>
<name>A0A1M5T8E6_9FIRM</name>
<keyword evidence="2" id="KW-0902">Two-component regulatory system</keyword>
<sequence>MKLLIVDDSKFTQKVEGNLFKEVIPDLEIYCANDGKEGLQKYSEIHPDLTIVDLLMPNMTGMELLKEIKDIDEDAKMVVVSADVQEKVKQEAYDLGALAFVNKPINKAKIEEILNIVGM</sequence>
<feature type="domain" description="Response regulatory" evidence="4">
    <location>
        <begin position="2"/>
        <end position="118"/>
    </location>
</feature>
<keyword evidence="6" id="KW-1185">Reference proteome</keyword>
<reference evidence="5 6" key="1">
    <citation type="submission" date="2016-11" db="EMBL/GenBank/DDBJ databases">
        <authorList>
            <person name="Jaros S."/>
            <person name="Januszkiewicz K."/>
            <person name="Wedrychowicz H."/>
        </authorList>
    </citation>
    <scope>NUCLEOTIDE SEQUENCE [LARGE SCALE GENOMIC DNA]</scope>
    <source>
        <strain evidence="5 6">DSM 13106</strain>
    </source>
</reference>
<evidence type="ECO:0000259" key="4">
    <source>
        <dbReference type="PROSITE" id="PS50110"/>
    </source>
</evidence>
<dbReference type="SMART" id="SM00448">
    <property type="entry name" value="REC"/>
    <property type="match status" value="1"/>
</dbReference>
<dbReference type="EMBL" id="FQXR01000002">
    <property type="protein sequence ID" value="SHH47047.1"/>
    <property type="molecule type" value="Genomic_DNA"/>
</dbReference>
<proteinExistence type="predicted"/>
<organism evidence="5 6">
    <name type="scientific">Sporanaerobacter acetigenes DSM 13106</name>
    <dbReference type="NCBI Taxonomy" id="1123281"/>
    <lineage>
        <taxon>Bacteria</taxon>
        <taxon>Bacillati</taxon>
        <taxon>Bacillota</taxon>
        <taxon>Tissierellia</taxon>
        <taxon>Tissierellales</taxon>
        <taxon>Sporanaerobacteraceae</taxon>
        <taxon>Sporanaerobacter</taxon>
    </lineage>
</organism>
<dbReference type="RefSeq" id="WP_199228942.1">
    <property type="nucleotide sequence ID" value="NZ_FQXR01000002.1"/>
</dbReference>
<dbReference type="AlphaFoldDB" id="A0A1M5T8E6"/>
<feature type="modified residue" description="4-aspartylphosphate" evidence="3">
    <location>
        <position position="53"/>
    </location>
</feature>
<dbReference type="Proteomes" id="UP000184389">
    <property type="component" value="Unassembled WGS sequence"/>
</dbReference>
<dbReference type="GO" id="GO:0000160">
    <property type="term" value="P:phosphorelay signal transduction system"/>
    <property type="evidence" value="ECO:0007669"/>
    <property type="project" value="UniProtKB-KW"/>
</dbReference>
<dbReference type="Pfam" id="PF00072">
    <property type="entry name" value="Response_reg"/>
    <property type="match status" value="1"/>
</dbReference>
<dbReference type="InterPro" id="IPR050595">
    <property type="entry name" value="Bact_response_regulator"/>
</dbReference>
<dbReference type="PROSITE" id="PS50110">
    <property type="entry name" value="RESPONSE_REGULATORY"/>
    <property type="match status" value="1"/>
</dbReference>
<dbReference type="Gene3D" id="3.40.50.2300">
    <property type="match status" value="1"/>
</dbReference>
<gene>
    <name evidence="5" type="ORF">SAMN02745180_00401</name>
</gene>
<dbReference type="SUPFAM" id="SSF52172">
    <property type="entry name" value="CheY-like"/>
    <property type="match status" value="1"/>
</dbReference>